<evidence type="ECO:0000313" key="7">
    <source>
        <dbReference type="EMBL" id="JAT74979.1"/>
    </source>
</evidence>
<feature type="compositionally biased region" description="Low complexity" evidence="5">
    <location>
        <begin position="167"/>
        <end position="196"/>
    </location>
</feature>
<dbReference type="InterPro" id="IPR050701">
    <property type="entry name" value="Histone_Mod_Regulator"/>
</dbReference>
<evidence type="ECO:0000256" key="5">
    <source>
        <dbReference type="SAM" id="MobiDB-lite"/>
    </source>
</evidence>
<dbReference type="PANTHER" id="PTHR13793:SF107">
    <property type="entry name" value="BROMODOMAIN-CONTAINING PROTEIN HOMOLOG"/>
    <property type="match status" value="1"/>
</dbReference>
<feature type="region of interest" description="Disordered" evidence="5">
    <location>
        <begin position="61"/>
        <end position="95"/>
    </location>
</feature>
<dbReference type="PROSITE" id="PS50016">
    <property type="entry name" value="ZF_PHD_2"/>
    <property type="match status" value="1"/>
</dbReference>
<dbReference type="InterPro" id="IPR001965">
    <property type="entry name" value="Znf_PHD"/>
</dbReference>
<dbReference type="GO" id="GO:0008270">
    <property type="term" value="F:zinc ion binding"/>
    <property type="evidence" value="ECO:0007669"/>
    <property type="project" value="UniProtKB-KW"/>
</dbReference>
<feature type="compositionally biased region" description="Basic and acidic residues" evidence="5">
    <location>
        <begin position="701"/>
        <end position="714"/>
    </location>
</feature>
<accession>A0A1D2A6Y5</accession>
<dbReference type="AlphaFoldDB" id="A0A1D2A6Y5"/>
<keyword evidence="2 4" id="KW-0863">Zinc-finger</keyword>
<dbReference type="GO" id="GO:0006357">
    <property type="term" value="P:regulation of transcription by RNA polymerase II"/>
    <property type="evidence" value="ECO:0007669"/>
    <property type="project" value="TreeGrafter"/>
</dbReference>
<feature type="compositionally biased region" description="Pro residues" evidence="5">
    <location>
        <begin position="141"/>
        <end position="166"/>
    </location>
</feature>
<feature type="compositionally biased region" description="Low complexity" evidence="5">
    <location>
        <begin position="471"/>
        <end position="481"/>
    </location>
</feature>
<gene>
    <name evidence="7" type="ORF">g.49486</name>
</gene>
<dbReference type="PANTHER" id="PTHR13793">
    <property type="entry name" value="PHD FINGER PROTEINS"/>
    <property type="match status" value="1"/>
</dbReference>
<dbReference type="InterPro" id="IPR013083">
    <property type="entry name" value="Znf_RING/FYVE/PHD"/>
</dbReference>
<dbReference type="SMART" id="SM00249">
    <property type="entry name" value="PHD"/>
    <property type="match status" value="1"/>
</dbReference>
<evidence type="ECO:0000256" key="2">
    <source>
        <dbReference type="ARBA" id="ARBA00022771"/>
    </source>
</evidence>
<dbReference type="InterPro" id="IPR002219">
    <property type="entry name" value="PKC_DAG/PE"/>
</dbReference>
<feature type="region of interest" description="Disordered" evidence="5">
    <location>
        <begin position="651"/>
        <end position="721"/>
    </location>
</feature>
<dbReference type="InterPro" id="IPR019786">
    <property type="entry name" value="Zinc_finger_PHD-type_CS"/>
</dbReference>
<reference evidence="7" key="1">
    <citation type="submission" date="2015-08" db="EMBL/GenBank/DDBJ databases">
        <authorList>
            <person name="Babu N.S."/>
            <person name="Beckwith C.J."/>
            <person name="Beseler K.G."/>
            <person name="Brison A."/>
            <person name="Carone J.V."/>
            <person name="Caskin T.P."/>
            <person name="Diamond M."/>
            <person name="Durham M.E."/>
            <person name="Foxe J.M."/>
            <person name="Go M."/>
            <person name="Henderson B.A."/>
            <person name="Jones I.B."/>
            <person name="McGettigan J.A."/>
            <person name="Micheletti S.J."/>
            <person name="Nasrallah M.E."/>
            <person name="Ortiz D."/>
            <person name="Piller C.R."/>
            <person name="Privatt S.R."/>
            <person name="Schneider S.L."/>
            <person name="Sharp S."/>
            <person name="Smith T.C."/>
            <person name="Stanton J.D."/>
            <person name="Ullery H.E."/>
            <person name="Wilson R.J."/>
            <person name="Serrano M.G."/>
            <person name="Buck G."/>
            <person name="Lee V."/>
            <person name="Wang Y."/>
            <person name="Carvalho R."/>
            <person name="Voegtly L."/>
            <person name="Shi R."/>
            <person name="Duckworth R."/>
            <person name="Johnson A."/>
            <person name="Loviza R."/>
            <person name="Walstead R."/>
            <person name="Shah Z."/>
            <person name="Kiflezghi M."/>
            <person name="Wade K."/>
            <person name="Ball S.L."/>
            <person name="Bradley K.W."/>
            <person name="Asai D.J."/>
            <person name="Bowman C.A."/>
            <person name="Russell D.A."/>
            <person name="Pope W.H."/>
            <person name="Jacobs-Sera D."/>
            <person name="Hendrix R.W."/>
            <person name="Hatfull G.F."/>
        </authorList>
    </citation>
    <scope>NUCLEOTIDE SEQUENCE</scope>
</reference>
<feature type="region of interest" description="Disordered" evidence="5">
    <location>
        <begin position="313"/>
        <end position="343"/>
    </location>
</feature>
<feature type="compositionally biased region" description="Low complexity" evidence="5">
    <location>
        <begin position="375"/>
        <end position="415"/>
    </location>
</feature>
<organism evidence="7">
    <name type="scientific">Auxenochlorella protothecoides</name>
    <name type="common">Green microalga</name>
    <name type="synonym">Chlorella protothecoides</name>
    <dbReference type="NCBI Taxonomy" id="3075"/>
    <lineage>
        <taxon>Eukaryota</taxon>
        <taxon>Viridiplantae</taxon>
        <taxon>Chlorophyta</taxon>
        <taxon>core chlorophytes</taxon>
        <taxon>Trebouxiophyceae</taxon>
        <taxon>Chlorellales</taxon>
        <taxon>Chlorellaceae</taxon>
        <taxon>Auxenochlorella</taxon>
    </lineage>
</organism>
<feature type="region of interest" description="Disordered" evidence="5">
    <location>
        <begin position="430"/>
        <end position="510"/>
    </location>
</feature>
<feature type="compositionally biased region" description="Low complexity" evidence="5">
    <location>
        <begin position="233"/>
        <end position="245"/>
    </location>
</feature>
<sequence length="840" mass="83366">MPGLPGSAADPAPSLASLLARDGSLEASVQAALASLPSLDPEPRTAPSMADAVAMVHARDDARKKVSSGPALSKAKRAARTSSLPVAEDRFPGARRGGGDPAAFWLYVEDYFRDVTAHDLAALLPAACPRLDTDPHLLVPPLGPPPTRGPQPLPPAAAPAAEPAPTPASKSALGADAAAPAPTASAEPGSPESSSLLERRSVRLVSRFQRGSGAEEGPATPVVRQPGPGLGGAPPAVAAPPGAGLTPLPGTGLRVLAGTPLPTVQGEAPAPGCLLESLSDGDVARLIRGMAMYPTLALPGPEVEEGVLGSLEAEPPAGLEGAEDGAAGAEATDSAATAPDPGATARRTAIEWLRRQAPGVAEGSGALASVPWPFGGPADAPGAGAPQAAESSGEAGKPAADPATPPASSLLPSGATRHPYTRLLLQAPTPAHVQASAHTVPAPDGAGGGAPQAAAPLSGSAKPEAEEGSASGTSTPSMRPSSPGPGDGGRARGAAAAGKRQGMRAGGLARDAAAGAPSAAAALAAGGGSTASQPASRPGSALGTAAAAAPQQTPAAAAAVAACVARGALTVDPWSQAAAAEVLLAAAPQDELLAELLALQSELLVQRVSNAHRAAAAVRGALAGLESAALARAAAAAEEERVRAALAKAREERNAASRQRRERAHREAMAQKAAVLLSSPRPTLGRRRAGASQDATPDAKAQQDREAAGGKEEETGPLLGPNEMYDVLAQRSGEEEAYCAVCGDGHSESPNEIVFCERCDVAVHQRCYDVAELPAGEWLCEPCREYEAEQRAAGADPALIRPPRWASSGGGQGGAGDAGGGARRLPGGARDVACALCPLR</sequence>
<dbReference type="Pfam" id="PF13831">
    <property type="entry name" value="PHD_2"/>
    <property type="match status" value="1"/>
</dbReference>
<feature type="non-terminal residue" evidence="7">
    <location>
        <position position="840"/>
    </location>
</feature>
<evidence type="ECO:0000256" key="4">
    <source>
        <dbReference type="PROSITE-ProRule" id="PRU00146"/>
    </source>
</evidence>
<proteinExistence type="predicted"/>
<protein>
    <recommendedName>
        <fullName evidence="6">PHD-type domain-containing protein</fullName>
    </recommendedName>
</protein>
<evidence type="ECO:0000256" key="1">
    <source>
        <dbReference type="ARBA" id="ARBA00022723"/>
    </source>
</evidence>
<feature type="compositionally biased region" description="Gly residues" evidence="5">
    <location>
        <begin position="808"/>
        <end position="822"/>
    </location>
</feature>
<dbReference type="CDD" id="cd15492">
    <property type="entry name" value="PHD_BRPF_JADE_like"/>
    <property type="match status" value="1"/>
</dbReference>
<dbReference type="InterPro" id="IPR011011">
    <property type="entry name" value="Znf_FYVE_PHD"/>
</dbReference>
<evidence type="ECO:0000256" key="3">
    <source>
        <dbReference type="ARBA" id="ARBA00022833"/>
    </source>
</evidence>
<dbReference type="SMART" id="SM00109">
    <property type="entry name" value="C1"/>
    <property type="match status" value="1"/>
</dbReference>
<feature type="region of interest" description="Disordered" evidence="5">
    <location>
        <begin position="368"/>
        <end position="415"/>
    </location>
</feature>
<evidence type="ECO:0000259" key="6">
    <source>
        <dbReference type="PROSITE" id="PS50016"/>
    </source>
</evidence>
<dbReference type="PROSITE" id="PS01359">
    <property type="entry name" value="ZF_PHD_1"/>
    <property type="match status" value="1"/>
</dbReference>
<feature type="region of interest" description="Disordered" evidence="5">
    <location>
        <begin position="137"/>
        <end position="245"/>
    </location>
</feature>
<dbReference type="InterPro" id="IPR019787">
    <property type="entry name" value="Znf_PHD-finger"/>
</dbReference>
<name>A0A1D2A6Y5_AUXPR</name>
<keyword evidence="3" id="KW-0862">Zinc</keyword>
<dbReference type="EMBL" id="GDKF01003643">
    <property type="protein sequence ID" value="JAT74979.1"/>
    <property type="molecule type" value="Transcribed_RNA"/>
</dbReference>
<keyword evidence="1" id="KW-0479">Metal-binding</keyword>
<dbReference type="Gene3D" id="3.30.40.10">
    <property type="entry name" value="Zinc/RING finger domain, C3HC4 (zinc finger)"/>
    <property type="match status" value="1"/>
</dbReference>
<dbReference type="SUPFAM" id="SSF57903">
    <property type="entry name" value="FYVE/PHD zinc finger"/>
    <property type="match status" value="1"/>
</dbReference>
<feature type="region of interest" description="Disordered" evidence="5">
    <location>
        <begin position="800"/>
        <end position="823"/>
    </location>
</feature>
<feature type="domain" description="PHD-type" evidence="6">
    <location>
        <begin position="736"/>
        <end position="786"/>
    </location>
</feature>